<dbReference type="EMBL" id="LSRS01000005">
    <property type="protein sequence ID" value="KAF1084410.1"/>
    <property type="molecule type" value="Genomic_DNA"/>
</dbReference>
<dbReference type="InterPro" id="IPR003141">
    <property type="entry name" value="Pol/His_phosphatase_N"/>
</dbReference>
<dbReference type="PANTHER" id="PTHR42924">
    <property type="entry name" value="EXONUCLEASE"/>
    <property type="match status" value="1"/>
</dbReference>
<dbReference type="RefSeq" id="WP_161822497.1">
    <property type="nucleotide sequence ID" value="NZ_LSRS01000005.1"/>
</dbReference>
<dbReference type="AlphaFoldDB" id="A0A9D2WNU3"/>
<name>A0A9D2WNU3_9FIRM</name>
<dbReference type="PANTHER" id="PTHR42924:SF11">
    <property type="entry name" value="POLYMERASE_HISTIDINOL PHOSPHATASE N-TERMINAL DOMAIN-CONTAINING PROTEIN"/>
    <property type="match status" value="1"/>
</dbReference>
<evidence type="ECO:0000313" key="3">
    <source>
        <dbReference type="Proteomes" id="UP000798488"/>
    </source>
</evidence>
<comment type="caution">
    <text evidence="2">The sequence shown here is derived from an EMBL/GenBank/DDBJ whole genome shotgun (WGS) entry which is preliminary data.</text>
</comment>
<dbReference type="SMART" id="SM00481">
    <property type="entry name" value="POLIIIAc"/>
    <property type="match status" value="1"/>
</dbReference>
<dbReference type="SUPFAM" id="SSF89550">
    <property type="entry name" value="PHP domain-like"/>
    <property type="match status" value="1"/>
</dbReference>
<keyword evidence="3" id="KW-1185">Reference proteome</keyword>
<dbReference type="Proteomes" id="UP000798488">
    <property type="component" value="Unassembled WGS sequence"/>
</dbReference>
<accession>A0A9D2WNU3</accession>
<dbReference type="GO" id="GO:0004534">
    <property type="term" value="F:5'-3' RNA exonuclease activity"/>
    <property type="evidence" value="ECO:0007669"/>
    <property type="project" value="TreeGrafter"/>
</dbReference>
<dbReference type="InterPro" id="IPR052018">
    <property type="entry name" value="PHP_domain"/>
</dbReference>
<sequence>MANLALNPYQNVNWETVNQYKANFHTHTDLSDGSRIPKEMIGIYHKAGYDILAITEHNHLTTGTTYPWTIYGKDPAVLNMLAVQGSELSVNHHRSSLFSDYNTDNGIENSFVDIAARDGLSIIHHPTRYSYEAGWYIDLLKYDCIVGVEVYNKGDRYPDSRELWDKINCISNRMLWGYSNTDDHNGFYAGKNYQFILMTELTETALKIAMQEGAFYFCYEPAGTGTVNVPTITSINVDTNTNTITIQGANISRIDWVSDAGKIGTGRTFNYDSFSGKFVRAELINNNGITYTQPFSFTAQSNKNQHQNE</sequence>
<reference evidence="2" key="1">
    <citation type="submission" date="2016-02" db="EMBL/GenBank/DDBJ databases">
        <title>Draft Genome Sequence of Sporotomaculum syntrophicum Strain FB, a Syntrophic Benzoate Degrader.</title>
        <authorList>
            <person name="Nobu M.K."/>
            <person name="Narihiro T."/>
            <person name="Qiu Y.-L."/>
            <person name="Ohashi A."/>
            <person name="Liu W.-T."/>
            <person name="Yuji S."/>
        </authorList>
    </citation>
    <scope>NUCLEOTIDE SEQUENCE</scope>
    <source>
        <strain evidence="2">FB</strain>
    </source>
</reference>
<proteinExistence type="predicted"/>
<dbReference type="InterPro" id="IPR016195">
    <property type="entry name" value="Pol/histidinol_Pase-like"/>
</dbReference>
<protein>
    <recommendedName>
        <fullName evidence="1">Polymerase/histidinol phosphatase N-terminal domain-containing protein</fullName>
    </recommendedName>
</protein>
<dbReference type="OrthoDB" id="9800780at2"/>
<organism evidence="2 3">
    <name type="scientific">Sporotomaculum syntrophicum</name>
    <dbReference type="NCBI Taxonomy" id="182264"/>
    <lineage>
        <taxon>Bacteria</taxon>
        <taxon>Bacillati</taxon>
        <taxon>Bacillota</taxon>
        <taxon>Clostridia</taxon>
        <taxon>Eubacteriales</taxon>
        <taxon>Desulfallaceae</taxon>
        <taxon>Sporotomaculum</taxon>
    </lineage>
</organism>
<dbReference type="Gene3D" id="3.20.20.140">
    <property type="entry name" value="Metal-dependent hydrolases"/>
    <property type="match status" value="1"/>
</dbReference>
<gene>
    <name evidence="2" type="ORF">SPSYN_02187</name>
</gene>
<feature type="domain" description="Polymerase/histidinol phosphatase N-terminal" evidence="1">
    <location>
        <begin position="22"/>
        <end position="92"/>
    </location>
</feature>
<dbReference type="GO" id="GO:0035312">
    <property type="term" value="F:5'-3' DNA exonuclease activity"/>
    <property type="evidence" value="ECO:0007669"/>
    <property type="project" value="TreeGrafter"/>
</dbReference>
<evidence type="ECO:0000313" key="2">
    <source>
        <dbReference type="EMBL" id="KAF1084410.1"/>
    </source>
</evidence>
<evidence type="ECO:0000259" key="1">
    <source>
        <dbReference type="SMART" id="SM00481"/>
    </source>
</evidence>
<dbReference type="CDD" id="cd07432">
    <property type="entry name" value="PHP_HisPPase"/>
    <property type="match status" value="1"/>
</dbReference>